<reference evidence="1 2" key="1">
    <citation type="journal article" date="2016" name="Mol. Biol. Evol.">
        <title>Comparative Genomics of Early-Diverging Mushroom-Forming Fungi Provides Insights into the Origins of Lignocellulose Decay Capabilities.</title>
        <authorList>
            <person name="Nagy L.G."/>
            <person name="Riley R."/>
            <person name="Tritt A."/>
            <person name="Adam C."/>
            <person name="Daum C."/>
            <person name="Floudas D."/>
            <person name="Sun H."/>
            <person name="Yadav J.S."/>
            <person name="Pangilinan J."/>
            <person name="Larsson K.H."/>
            <person name="Matsuura K."/>
            <person name="Barry K."/>
            <person name="Labutti K."/>
            <person name="Kuo R."/>
            <person name="Ohm R.A."/>
            <person name="Bhattacharya S.S."/>
            <person name="Shirouzu T."/>
            <person name="Yoshinaga Y."/>
            <person name="Martin F.M."/>
            <person name="Grigoriev I.V."/>
            <person name="Hibbett D.S."/>
        </authorList>
    </citation>
    <scope>NUCLEOTIDE SEQUENCE [LARGE SCALE GENOMIC DNA]</scope>
    <source>
        <strain evidence="1 2">HHB12733</strain>
    </source>
</reference>
<dbReference type="InParanoid" id="A0A165CPE3"/>
<organism evidence="1 2">
    <name type="scientific">Calocera cornea HHB12733</name>
    <dbReference type="NCBI Taxonomy" id="1353952"/>
    <lineage>
        <taxon>Eukaryota</taxon>
        <taxon>Fungi</taxon>
        <taxon>Dikarya</taxon>
        <taxon>Basidiomycota</taxon>
        <taxon>Agaricomycotina</taxon>
        <taxon>Dacrymycetes</taxon>
        <taxon>Dacrymycetales</taxon>
        <taxon>Dacrymycetaceae</taxon>
        <taxon>Calocera</taxon>
    </lineage>
</organism>
<protein>
    <submittedName>
        <fullName evidence="1">Uncharacterized protein</fullName>
    </submittedName>
</protein>
<dbReference type="AlphaFoldDB" id="A0A165CPE3"/>
<name>A0A165CPE3_9BASI</name>
<sequence length="362" mass="40045">MAAPDAALGSSQPLRSTYNCTGVAVTGLPSRAIHKSRAKYFVRMYVDDKEEWTSREIRTRETKVMWDADEDEHDLECAASSALRVTLYKNHSGGRQPEEVGSLTRSLQGWMQADRVGRLVPSSTSKDKLSIMVELSLNQSIAAVPNSVAGSQEPVENAEGVVSAVALPIDTPGVCAVTATISTEAASKDIADSVAAKLGGLLDKLRELRQLMDAETEVQPYLKMSLSILSTITGVADLKQEHSHKLKALIEKIKNVHGFVCDTRDLRDHNEARVRVLSRLALQTVECAYFISSCLKDSSFMTRLARQSDSSVSSKIDEYSKSFDDLLKDFTNGSQIRTEIATMSVLQDVKRLEYPLRWWSWL</sequence>
<accession>A0A165CPE3</accession>
<dbReference type="STRING" id="1353952.A0A165CPE3"/>
<keyword evidence="2" id="KW-1185">Reference proteome</keyword>
<evidence type="ECO:0000313" key="1">
    <source>
        <dbReference type="EMBL" id="KZT51144.1"/>
    </source>
</evidence>
<dbReference type="EMBL" id="KV424123">
    <property type="protein sequence ID" value="KZT51144.1"/>
    <property type="molecule type" value="Genomic_DNA"/>
</dbReference>
<proteinExistence type="predicted"/>
<gene>
    <name evidence="1" type="ORF">CALCODRAFT_488152</name>
</gene>
<dbReference type="OrthoDB" id="2665447at2759"/>
<evidence type="ECO:0000313" key="2">
    <source>
        <dbReference type="Proteomes" id="UP000076842"/>
    </source>
</evidence>
<dbReference type="Proteomes" id="UP000076842">
    <property type="component" value="Unassembled WGS sequence"/>
</dbReference>